<dbReference type="SMART" id="SM00356">
    <property type="entry name" value="ZnF_C3H1"/>
    <property type="match status" value="2"/>
</dbReference>
<evidence type="ECO:0000256" key="5">
    <source>
        <dbReference type="PROSITE-ProRule" id="PRU00723"/>
    </source>
</evidence>
<evidence type="ECO:0000256" key="3">
    <source>
        <dbReference type="ARBA" id="ARBA00022771"/>
    </source>
</evidence>
<dbReference type="EMBL" id="JBJKFK010008225">
    <property type="protein sequence ID" value="KAL3307134.1"/>
    <property type="molecule type" value="Genomic_DNA"/>
</dbReference>
<comment type="caution">
    <text evidence="7">The sequence shown here is derived from an EMBL/GenBank/DDBJ whole genome shotgun (WGS) entry which is preliminary data.</text>
</comment>
<feature type="zinc finger region" description="C3H1-type" evidence="5">
    <location>
        <begin position="80"/>
        <end position="117"/>
    </location>
</feature>
<dbReference type="GO" id="GO:0008270">
    <property type="term" value="F:zinc ion binding"/>
    <property type="evidence" value="ECO:0007669"/>
    <property type="project" value="UniProtKB-KW"/>
</dbReference>
<accession>A0ABD2PJ21</accession>
<dbReference type="InterPro" id="IPR000571">
    <property type="entry name" value="Znf_CCCH"/>
</dbReference>
<comment type="similarity">
    <text evidence="1">Belongs to the ZC3H15/TMA46 family.</text>
</comment>
<evidence type="ECO:0000256" key="1">
    <source>
        <dbReference type="ARBA" id="ARBA00010043"/>
    </source>
</evidence>
<dbReference type="SUPFAM" id="SSF90229">
    <property type="entry name" value="CCCH zinc finger"/>
    <property type="match status" value="1"/>
</dbReference>
<protein>
    <recommendedName>
        <fullName evidence="6">C3H1-type domain-containing protein</fullName>
    </recommendedName>
</protein>
<dbReference type="Pfam" id="PF00642">
    <property type="entry name" value="zf-CCCH"/>
    <property type="match status" value="1"/>
</dbReference>
<sequence length="229" mass="26158">MKSGVDPKSVLCAYFKQGSCKKGDKCKFSHDLNVERKAVKRSVYEDVNQDANKEEMDDWDQAKLEEVVDQKHGSSNKGLPPTTIICKFFLDAVENSKYGWFWECPNGPKCHYRHALPPGFILKKDRKILDEQKDKGPTLEELIETERLQLGTNLTKVTYQTFMAWKQRKRKEAALLVKEDKAKKQKSFKSGVIKGVSPPLTVVIDEALFDDADLDDLDSEIENLDLENT</sequence>
<dbReference type="InterPro" id="IPR032378">
    <property type="entry name" value="ZC3H15/TMA46_C"/>
</dbReference>
<evidence type="ECO:0000256" key="2">
    <source>
        <dbReference type="ARBA" id="ARBA00022723"/>
    </source>
</evidence>
<organism evidence="7 8">
    <name type="scientific">Cichlidogyrus casuarinus</name>
    <dbReference type="NCBI Taxonomy" id="1844966"/>
    <lineage>
        <taxon>Eukaryota</taxon>
        <taxon>Metazoa</taxon>
        <taxon>Spiralia</taxon>
        <taxon>Lophotrochozoa</taxon>
        <taxon>Platyhelminthes</taxon>
        <taxon>Monogenea</taxon>
        <taxon>Monopisthocotylea</taxon>
        <taxon>Dactylogyridea</taxon>
        <taxon>Ancyrocephalidae</taxon>
        <taxon>Cichlidogyrus</taxon>
    </lineage>
</organism>
<dbReference type="InterPro" id="IPR036855">
    <property type="entry name" value="Znf_CCCH_sf"/>
</dbReference>
<evidence type="ECO:0000313" key="7">
    <source>
        <dbReference type="EMBL" id="KAL3307134.1"/>
    </source>
</evidence>
<dbReference type="AlphaFoldDB" id="A0ABD2PJ21"/>
<keyword evidence="8" id="KW-1185">Reference proteome</keyword>
<dbReference type="Pfam" id="PF14608">
    <property type="entry name" value="zf-CCCH_2"/>
    <property type="match status" value="1"/>
</dbReference>
<reference evidence="7 8" key="1">
    <citation type="submission" date="2024-11" db="EMBL/GenBank/DDBJ databases">
        <title>Adaptive evolution of stress response genes in parasites aligns with host niche diversity.</title>
        <authorList>
            <person name="Hahn C."/>
            <person name="Resl P."/>
        </authorList>
    </citation>
    <scope>NUCLEOTIDE SEQUENCE [LARGE SCALE GENOMIC DNA]</scope>
    <source>
        <strain evidence="7">EGGRZ-B1_66</strain>
        <tissue evidence="7">Body</tissue>
    </source>
</reference>
<keyword evidence="4 5" id="KW-0862">Zinc</keyword>
<proteinExistence type="inferred from homology"/>
<evidence type="ECO:0000313" key="8">
    <source>
        <dbReference type="Proteomes" id="UP001626550"/>
    </source>
</evidence>
<feature type="zinc finger region" description="C3H1-type" evidence="5">
    <location>
        <begin position="6"/>
        <end position="33"/>
    </location>
</feature>
<feature type="domain" description="C3H1-type" evidence="6">
    <location>
        <begin position="80"/>
        <end position="117"/>
    </location>
</feature>
<evidence type="ECO:0000259" key="6">
    <source>
        <dbReference type="PROSITE" id="PS50103"/>
    </source>
</evidence>
<feature type="domain" description="C3H1-type" evidence="6">
    <location>
        <begin position="6"/>
        <end position="33"/>
    </location>
</feature>
<keyword evidence="3 5" id="KW-0863">Zinc-finger</keyword>
<dbReference type="Gene3D" id="4.10.1000.10">
    <property type="entry name" value="Zinc finger, CCCH-type"/>
    <property type="match status" value="1"/>
</dbReference>
<dbReference type="Pfam" id="PF16543">
    <property type="entry name" value="DFRP_C"/>
    <property type="match status" value="1"/>
</dbReference>
<dbReference type="Gene3D" id="6.20.400.10">
    <property type="match status" value="1"/>
</dbReference>
<dbReference type="Proteomes" id="UP001626550">
    <property type="component" value="Unassembled WGS sequence"/>
</dbReference>
<gene>
    <name evidence="7" type="ORF">Ciccas_014360</name>
</gene>
<dbReference type="PROSITE" id="PS50103">
    <property type="entry name" value="ZF_C3H1"/>
    <property type="match status" value="2"/>
</dbReference>
<keyword evidence="2 5" id="KW-0479">Metal-binding</keyword>
<dbReference type="PANTHER" id="PTHR12681">
    <property type="entry name" value="ZINC FINGER-CONTAINING PROTEIN P48ZNF"/>
    <property type="match status" value="1"/>
</dbReference>
<evidence type="ECO:0000256" key="4">
    <source>
        <dbReference type="ARBA" id="ARBA00022833"/>
    </source>
</evidence>
<name>A0ABD2PJ21_9PLAT</name>
<dbReference type="PANTHER" id="PTHR12681:SF0">
    <property type="entry name" value="ZINC FINGER CCCH DOMAIN-CONTAINING PROTEIN 15"/>
    <property type="match status" value="1"/>
</dbReference>